<dbReference type="EMBL" id="RQTK01000512">
    <property type="protein sequence ID" value="RUS78392.1"/>
    <property type="molecule type" value="Genomic_DNA"/>
</dbReference>
<comment type="caution">
    <text evidence="2">The sequence shown here is derived from an EMBL/GenBank/DDBJ whole genome shotgun (WGS) entry which is preliminary data.</text>
</comment>
<organism evidence="2 3">
    <name type="scientific">Elysia chlorotica</name>
    <name type="common">Eastern emerald elysia</name>
    <name type="synonym">Sea slug</name>
    <dbReference type="NCBI Taxonomy" id="188477"/>
    <lineage>
        <taxon>Eukaryota</taxon>
        <taxon>Metazoa</taxon>
        <taxon>Spiralia</taxon>
        <taxon>Lophotrochozoa</taxon>
        <taxon>Mollusca</taxon>
        <taxon>Gastropoda</taxon>
        <taxon>Heterobranchia</taxon>
        <taxon>Euthyneura</taxon>
        <taxon>Panpulmonata</taxon>
        <taxon>Sacoglossa</taxon>
        <taxon>Placobranchoidea</taxon>
        <taxon>Plakobranchidae</taxon>
        <taxon>Elysia</taxon>
    </lineage>
</organism>
<evidence type="ECO:0000313" key="2">
    <source>
        <dbReference type="EMBL" id="RUS78392.1"/>
    </source>
</evidence>
<reference evidence="2 3" key="1">
    <citation type="submission" date="2019-01" db="EMBL/GenBank/DDBJ databases">
        <title>A draft genome assembly of the solar-powered sea slug Elysia chlorotica.</title>
        <authorList>
            <person name="Cai H."/>
            <person name="Li Q."/>
            <person name="Fang X."/>
            <person name="Li J."/>
            <person name="Curtis N.E."/>
            <person name="Altenburger A."/>
            <person name="Shibata T."/>
            <person name="Feng M."/>
            <person name="Maeda T."/>
            <person name="Schwartz J.A."/>
            <person name="Shigenobu S."/>
            <person name="Lundholm N."/>
            <person name="Nishiyama T."/>
            <person name="Yang H."/>
            <person name="Hasebe M."/>
            <person name="Li S."/>
            <person name="Pierce S.K."/>
            <person name="Wang J."/>
        </authorList>
    </citation>
    <scope>NUCLEOTIDE SEQUENCE [LARGE SCALE GENOMIC DNA]</scope>
    <source>
        <strain evidence="2">EC2010</strain>
        <tissue evidence="2">Whole organism of an adult</tissue>
    </source>
</reference>
<feature type="region of interest" description="Disordered" evidence="1">
    <location>
        <begin position="88"/>
        <end position="173"/>
    </location>
</feature>
<accession>A0A3S0ZYL7</accession>
<evidence type="ECO:0000313" key="3">
    <source>
        <dbReference type="Proteomes" id="UP000271974"/>
    </source>
</evidence>
<feature type="compositionally biased region" description="Polar residues" evidence="1">
    <location>
        <begin position="88"/>
        <end position="110"/>
    </location>
</feature>
<name>A0A3S0ZYL7_ELYCH</name>
<feature type="compositionally biased region" description="Polar residues" evidence="1">
    <location>
        <begin position="23"/>
        <end position="33"/>
    </location>
</feature>
<protein>
    <submittedName>
        <fullName evidence="2">Uncharacterized protein</fullName>
    </submittedName>
</protein>
<gene>
    <name evidence="2" type="ORF">EGW08_013840</name>
</gene>
<evidence type="ECO:0000256" key="1">
    <source>
        <dbReference type="SAM" id="MobiDB-lite"/>
    </source>
</evidence>
<dbReference type="Proteomes" id="UP000271974">
    <property type="component" value="Unassembled WGS sequence"/>
</dbReference>
<feature type="region of interest" description="Disordered" evidence="1">
    <location>
        <begin position="1"/>
        <end position="63"/>
    </location>
</feature>
<proteinExistence type="predicted"/>
<keyword evidence="3" id="KW-1185">Reference proteome</keyword>
<feature type="non-terminal residue" evidence="2">
    <location>
        <position position="368"/>
    </location>
</feature>
<dbReference type="AlphaFoldDB" id="A0A3S0ZYL7"/>
<sequence>MTMADRQHDVITFGDVNNDVADPTQSSRCSRLSPQRHRPDSGYNTASPATTTSPAPTYTPSRQEHFFFGDAAAAPAQVEDSLEIFQASTSTCTSPREVSPGPTFSDSHVTQFHMESDDDDEEEDIGRRGQRGRGAGAPPRRVGGSNFMGFQLPNLSNDSDEENADESNDDDEEDVFYSRGNILSQWGVSSEPQTPRYRSGSLSLRTRRYCTPDEDDDPQVPDYSAMATGMAIHGGRPERGRSLRHDVFGSRAFRSHSFSAFRGTSSTIPDDSTSANERRRLEELSCRSPGARGVPLRHSAVSPLACDPRRPQLQQHCRPALDLAMARHGRARADSLDISALEHSVFSFDFEDIDAYHNGQPAAASLNP</sequence>
<feature type="compositionally biased region" description="Acidic residues" evidence="1">
    <location>
        <begin position="158"/>
        <end position="173"/>
    </location>
</feature>
<dbReference type="OrthoDB" id="10485759at2759"/>
<feature type="compositionally biased region" description="Low complexity" evidence="1">
    <location>
        <begin position="45"/>
        <end position="61"/>
    </location>
</feature>